<feature type="domain" description="NAD-dependent epimerase/dehydratase" evidence="3">
    <location>
        <begin position="5"/>
        <end position="237"/>
    </location>
</feature>
<evidence type="ECO:0000313" key="4">
    <source>
        <dbReference type="EMBL" id="RZU12667.1"/>
    </source>
</evidence>
<sequence>MAETVLVTGGTGYVGGWAIVALLERGYDVRTTVRSLTKADAVRAAVAPRDQLTFAVADLMDDDGWDAAMAGVDYVLHVASPLGDETSKDPDALIIPARDGALRVLKAATRAAVKRVVMTSAANAASPASYAEDGITDETLWTVDDPKLPAYRRSKTLAEKAVWDFMASYDGPTELTTVLPGAVLGPILSADNVGTTRIIQRMLSGKMPGAPKIGLEVVDVRDLVDLHIRAMLSPEAAGERFLGTGEFIWMREVAAALKAGLGDQAKSVPTRELPNFVVRLASLTDPSLRALTISLGRRNRHSTAKAERILGWKPRPAAQTVVECAQSLIAHGVARDRMAG</sequence>
<proteinExistence type="inferred from homology"/>
<dbReference type="FunFam" id="3.40.50.720:FF:000336">
    <property type="entry name" value="Aldehyde reductase"/>
    <property type="match status" value="1"/>
</dbReference>
<keyword evidence="1" id="KW-0560">Oxidoreductase</keyword>
<dbReference type="OrthoDB" id="9778052at2"/>
<dbReference type="RefSeq" id="WP_130447238.1">
    <property type="nucleotide sequence ID" value="NZ_SHKR01000014.1"/>
</dbReference>
<dbReference type="SUPFAM" id="SSF51735">
    <property type="entry name" value="NAD(P)-binding Rossmann-fold domains"/>
    <property type="match status" value="1"/>
</dbReference>
<comment type="caution">
    <text evidence="4">The sequence shown here is derived from an EMBL/GenBank/DDBJ whole genome shotgun (WGS) entry which is preliminary data.</text>
</comment>
<protein>
    <submittedName>
        <fullName evidence="4">Nucleoside-diphosphate-sugar epimerase</fullName>
    </submittedName>
</protein>
<comment type="similarity">
    <text evidence="2">Belongs to the NAD(P)-dependent epimerase/dehydratase family. Dihydroflavonol-4-reductase subfamily.</text>
</comment>
<dbReference type="Gene3D" id="3.40.50.720">
    <property type="entry name" value="NAD(P)-binding Rossmann-like Domain"/>
    <property type="match status" value="1"/>
</dbReference>
<dbReference type="InterPro" id="IPR036291">
    <property type="entry name" value="NAD(P)-bd_dom_sf"/>
</dbReference>
<dbReference type="PANTHER" id="PTHR10366">
    <property type="entry name" value="NAD DEPENDENT EPIMERASE/DEHYDRATASE"/>
    <property type="match status" value="1"/>
</dbReference>
<evidence type="ECO:0000259" key="3">
    <source>
        <dbReference type="Pfam" id="PF01370"/>
    </source>
</evidence>
<dbReference type="PANTHER" id="PTHR10366:SF564">
    <property type="entry name" value="STEROL-4-ALPHA-CARBOXYLATE 3-DEHYDROGENASE, DECARBOXYLATING"/>
    <property type="match status" value="1"/>
</dbReference>
<dbReference type="AlphaFoldDB" id="A0A4Q7WQX8"/>
<name>A0A4Q7WQX8_9ACTN</name>
<gene>
    <name evidence="4" type="ORF">EV645_5940</name>
</gene>
<accession>A0A4Q7WQX8</accession>
<dbReference type="Pfam" id="PF01370">
    <property type="entry name" value="Epimerase"/>
    <property type="match status" value="1"/>
</dbReference>
<dbReference type="Proteomes" id="UP000292027">
    <property type="component" value="Unassembled WGS sequence"/>
</dbReference>
<evidence type="ECO:0000256" key="2">
    <source>
        <dbReference type="ARBA" id="ARBA00023445"/>
    </source>
</evidence>
<dbReference type="GO" id="GO:0016616">
    <property type="term" value="F:oxidoreductase activity, acting on the CH-OH group of donors, NAD or NADP as acceptor"/>
    <property type="evidence" value="ECO:0007669"/>
    <property type="project" value="TreeGrafter"/>
</dbReference>
<dbReference type="EMBL" id="SHKR01000014">
    <property type="protein sequence ID" value="RZU12667.1"/>
    <property type="molecule type" value="Genomic_DNA"/>
</dbReference>
<dbReference type="InterPro" id="IPR001509">
    <property type="entry name" value="Epimerase_deHydtase"/>
</dbReference>
<organism evidence="4 5">
    <name type="scientific">Kribbella rubisoli</name>
    <dbReference type="NCBI Taxonomy" id="3075929"/>
    <lineage>
        <taxon>Bacteria</taxon>
        <taxon>Bacillati</taxon>
        <taxon>Actinomycetota</taxon>
        <taxon>Actinomycetes</taxon>
        <taxon>Propionibacteriales</taxon>
        <taxon>Kribbellaceae</taxon>
        <taxon>Kribbella</taxon>
    </lineage>
</organism>
<keyword evidence="5" id="KW-1185">Reference proteome</keyword>
<evidence type="ECO:0000256" key="1">
    <source>
        <dbReference type="ARBA" id="ARBA00023002"/>
    </source>
</evidence>
<evidence type="ECO:0000313" key="5">
    <source>
        <dbReference type="Proteomes" id="UP000292027"/>
    </source>
</evidence>
<reference evidence="4 5" key="1">
    <citation type="journal article" date="2015" name="Stand. Genomic Sci.">
        <title>Genomic Encyclopedia of Bacterial and Archaeal Type Strains, Phase III: the genomes of soil and plant-associated and newly described type strains.</title>
        <authorList>
            <person name="Whitman W.B."/>
            <person name="Woyke T."/>
            <person name="Klenk H.P."/>
            <person name="Zhou Y."/>
            <person name="Lilburn T.G."/>
            <person name="Beck B.J."/>
            <person name="De Vos P."/>
            <person name="Vandamme P."/>
            <person name="Eisen J.A."/>
            <person name="Garrity G."/>
            <person name="Hugenholtz P."/>
            <person name="Kyrpides N.C."/>
        </authorList>
    </citation>
    <scope>NUCLEOTIDE SEQUENCE [LARGE SCALE GENOMIC DNA]</scope>
    <source>
        <strain evidence="4 5">VKM Ac-2540</strain>
    </source>
</reference>
<dbReference type="InterPro" id="IPR050425">
    <property type="entry name" value="NAD(P)_dehydrat-like"/>
</dbReference>